<dbReference type="HOGENOM" id="CLU_3031901_0_0_1"/>
<dbReference type="Proteomes" id="UP000054549">
    <property type="component" value="Unassembled WGS sequence"/>
</dbReference>
<accession>A0A0C2WZ22</accession>
<proteinExistence type="predicted"/>
<dbReference type="AlphaFoldDB" id="A0A0C2WZ22"/>
<dbReference type="InParanoid" id="A0A0C2WZ22"/>
<dbReference type="EMBL" id="KN818281">
    <property type="protein sequence ID" value="KIL61658.1"/>
    <property type="molecule type" value="Genomic_DNA"/>
</dbReference>
<protein>
    <submittedName>
        <fullName evidence="1">Uncharacterized protein</fullName>
    </submittedName>
</protein>
<evidence type="ECO:0000313" key="2">
    <source>
        <dbReference type="Proteomes" id="UP000054549"/>
    </source>
</evidence>
<sequence length="55" mass="6132">MTYKSCLSAIADTRCVLQALSQPIIFGVFIPPTSRPAPAERRFTRMPAWMRSSSS</sequence>
<evidence type="ECO:0000313" key="1">
    <source>
        <dbReference type="EMBL" id="KIL61658.1"/>
    </source>
</evidence>
<keyword evidence="2" id="KW-1185">Reference proteome</keyword>
<gene>
    <name evidence="1" type="ORF">M378DRAFT_847525</name>
</gene>
<organism evidence="1 2">
    <name type="scientific">Amanita muscaria (strain Koide BX008)</name>
    <dbReference type="NCBI Taxonomy" id="946122"/>
    <lineage>
        <taxon>Eukaryota</taxon>
        <taxon>Fungi</taxon>
        <taxon>Dikarya</taxon>
        <taxon>Basidiomycota</taxon>
        <taxon>Agaricomycotina</taxon>
        <taxon>Agaricomycetes</taxon>
        <taxon>Agaricomycetidae</taxon>
        <taxon>Agaricales</taxon>
        <taxon>Pluteineae</taxon>
        <taxon>Amanitaceae</taxon>
        <taxon>Amanita</taxon>
    </lineage>
</organism>
<name>A0A0C2WZ22_AMAMK</name>
<reference evidence="1 2" key="1">
    <citation type="submission" date="2014-04" db="EMBL/GenBank/DDBJ databases">
        <title>Evolutionary Origins and Diversification of the Mycorrhizal Mutualists.</title>
        <authorList>
            <consortium name="DOE Joint Genome Institute"/>
            <consortium name="Mycorrhizal Genomics Consortium"/>
            <person name="Kohler A."/>
            <person name="Kuo A."/>
            <person name="Nagy L.G."/>
            <person name="Floudas D."/>
            <person name="Copeland A."/>
            <person name="Barry K.W."/>
            <person name="Cichocki N."/>
            <person name="Veneault-Fourrey C."/>
            <person name="LaButti K."/>
            <person name="Lindquist E.A."/>
            <person name="Lipzen A."/>
            <person name="Lundell T."/>
            <person name="Morin E."/>
            <person name="Murat C."/>
            <person name="Riley R."/>
            <person name="Ohm R."/>
            <person name="Sun H."/>
            <person name="Tunlid A."/>
            <person name="Henrissat B."/>
            <person name="Grigoriev I.V."/>
            <person name="Hibbett D.S."/>
            <person name="Martin F."/>
        </authorList>
    </citation>
    <scope>NUCLEOTIDE SEQUENCE [LARGE SCALE GENOMIC DNA]</scope>
    <source>
        <strain evidence="1 2">Koide BX008</strain>
    </source>
</reference>